<name>A0ABS3L581_9ENTE</name>
<dbReference type="Proteomes" id="UP000664601">
    <property type="component" value="Unassembled WGS sequence"/>
</dbReference>
<evidence type="ECO:0000313" key="3">
    <source>
        <dbReference type="Proteomes" id="UP000664601"/>
    </source>
</evidence>
<feature type="transmembrane region" description="Helical" evidence="1">
    <location>
        <begin position="6"/>
        <end position="23"/>
    </location>
</feature>
<keyword evidence="3" id="KW-1185">Reference proteome</keyword>
<sequence length="56" mass="6238">MLRDVLLVVFCGGLTVVFLPNVINRENHLNNGINAMNQELSKRQMNFQGPSLPVGE</sequence>
<keyword evidence="1" id="KW-1133">Transmembrane helix</keyword>
<dbReference type="RefSeq" id="WP_207671701.1">
    <property type="nucleotide sequence ID" value="NZ_JAFREM010000002.1"/>
</dbReference>
<evidence type="ECO:0000256" key="1">
    <source>
        <dbReference type="SAM" id="Phobius"/>
    </source>
</evidence>
<keyword evidence="1" id="KW-0812">Transmembrane</keyword>
<accession>A0ABS3L581</accession>
<proteinExistence type="predicted"/>
<organism evidence="2 3">
    <name type="scientific">Candidatus Enterococcus moelleringii</name>
    <dbReference type="NCBI Taxonomy" id="2815325"/>
    <lineage>
        <taxon>Bacteria</taxon>
        <taxon>Bacillati</taxon>
        <taxon>Bacillota</taxon>
        <taxon>Bacilli</taxon>
        <taxon>Lactobacillales</taxon>
        <taxon>Enterococcaceae</taxon>
        <taxon>Enterococcus</taxon>
    </lineage>
</organism>
<keyword evidence="1" id="KW-0472">Membrane</keyword>
<comment type="caution">
    <text evidence="2">The sequence shown here is derived from an EMBL/GenBank/DDBJ whole genome shotgun (WGS) entry which is preliminary data.</text>
</comment>
<reference evidence="2 3" key="1">
    <citation type="submission" date="2021-03" db="EMBL/GenBank/DDBJ databases">
        <title>Enterococcal diversity collection.</title>
        <authorList>
            <person name="Gilmore M.S."/>
            <person name="Schwartzman J."/>
            <person name="Van Tyne D."/>
            <person name="Martin M."/>
            <person name="Earl A.M."/>
            <person name="Manson A.L."/>
            <person name="Straub T."/>
            <person name="Salamzade R."/>
            <person name="Saavedra J."/>
            <person name="Lebreton F."/>
            <person name="Prichula J."/>
            <person name="Schaufler K."/>
            <person name="Gaca A."/>
            <person name="Sgardioli B."/>
            <person name="Wagenaar J."/>
            <person name="Strong T."/>
        </authorList>
    </citation>
    <scope>NUCLEOTIDE SEQUENCE [LARGE SCALE GENOMIC DNA]</scope>
    <source>
        <strain evidence="2 3">669A</strain>
    </source>
</reference>
<protein>
    <submittedName>
        <fullName evidence="2">Uncharacterized protein</fullName>
    </submittedName>
</protein>
<gene>
    <name evidence="2" type="ORF">JZO70_01215</name>
</gene>
<dbReference type="EMBL" id="JAFREM010000002">
    <property type="protein sequence ID" value="MBO1304763.1"/>
    <property type="molecule type" value="Genomic_DNA"/>
</dbReference>
<evidence type="ECO:0000313" key="2">
    <source>
        <dbReference type="EMBL" id="MBO1304763.1"/>
    </source>
</evidence>